<evidence type="ECO:0000313" key="1">
    <source>
        <dbReference type="EMBL" id="CAB4146509.1"/>
    </source>
</evidence>
<reference evidence="1" key="1">
    <citation type="submission" date="2020-04" db="EMBL/GenBank/DDBJ databases">
        <authorList>
            <person name="Chiriac C."/>
            <person name="Salcher M."/>
            <person name="Ghai R."/>
            <person name="Kavagutti S V."/>
        </authorList>
    </citation>
    <scope>NUCLEOTIDE SEQUENCE</scope>
</reference>
<evidence type="ECO:0000313" key="2">
    <source>
        <dbReference type="EMBL" id="CAB4160850.1"/>
    </source>
</evidence>
<gene>
    <name evidence="3" type="ORF">UFOVP1161_33</name>
    <name evidence="1" type="ORF">UFOVP501_33</name>
    <name evidence="2" type="ORF">UFOVP762_18</name>
</gene>
<protein>
    <submittedName>
        <fullName evidence="1">Uncharacterized protein</fullName>
    </submittedName>
</protein>
<evidence type="ECO:0000313" key="3">
    <source>
        <dbReference type="EMBL" id="CAB4187321.1"/>
    </source>
</evidence>
<name>A0A6J5MSF2_9CAUD</name>
<proteinExistence type="predicted"/>
<dbReference type="EMBL" id="LR796469">
    <property type="protein sequence ID" value="CAB4146509.1"/>
    <property type="molecule type" value="Genomic_DNA"/>
</dbReference>
<dbReference type="EMBL" id="LR797106">
    <property type="protein sequence ID" value="CAB4187321.1"/>
    <property type="molecule type" value="Genomic_DNA"/>
</dbReference>
<organism evidence="1">
    <name type="scientific">uncultured Caudovirales phage</name>
    <dbReference type="NCBI Taxonomy" id="2100421"/>
    <lineage>
        <taxon>Viruses</taxon>
        <taxon>Duplodnaviria</taxon>
        <taxon>Heunggongvirae</taxon>
        <taxon>Uroviricota</taxon>
        <taxon>Caudoviricetes</taxon>
        <taxon>Peduoviridae</taxon>
        <taxon>Maltschvirus</taxon>
        <taxon>Maltschvirus maltsch</taxon>
    </lineage>
</organism>
<accession>A0A6J5MSF2</accession>
<dbReference type="EMBL" id="LR796717">
    <property type="protein sequence ID" value="CAB4160850.1"/>
    <property type="molecule type" value="Genomic_DNA"/>
</dbReference>
<sequence>MATVNITSIPAPRVPFIDDRTGLMAREWYRFFLNLFVLTGSGGNQVSLDDLQIGPPQLPIGTLGSLNLDTPPTAGGATYGDGSGLSVTAAGTAGQVLISGAASAPAWVSTAAINIDGTVGVTAPATGRFTGAAVGSSSPEINGLTFPLVAVPVSNTRTLDDYLEGTFTPTLSGATTTTYTTQQGTYTKIGRKVFFQCELTINLIGDGSTTAVVLGGLPSSGSTYYGGASVSYFASLATGVVFIAGRIAPGTNTVTMYNLTVAAASIGSSATFGNGSQIIFTGQYEV</sequence>